<dbReference type="Pfam" id="PF01237">
    <property type="entry name" value="Oxysterol_BP"/>
    <property type="match status" value="1"/>
</dbReference>
<evidence type="ECO:0000256" key="4">
    <source>
        <dbReference type="ARBA" id="ARBA00023121"/>
    </source>
</evidence>
<dbReference type="InterPro" id="IPR018494">
    <property type="entry name" value="Oxysterol-bd_CS"/>
</dbReference>
<reference evidence="7 8" key="1">
    <citation type="submission" date="2016-03" db="EMBL/GenBank/DDBJ databases">
        <title>Comparative genomics of Pseudogymnoascus destructans, the fungus causing white-nose syndrome of bats.</title>
        <authorList>
            <person name="Palmer J.M."/>
            <person name="Drees K.P."/>
            <person name="Foster J.T."/>
            <person name="Lindner D.L."/>
        </authorList>
    </citation>
    <scope>NUCLEOTIDE SEQUENCE [LARGE SCALE GENOMIC DNA]</scope>
    <source>
        <strain evidence="7 8">UAMH 10579</strain>
    </source>
</reference>
<evidence type="ECO:0000313" key="8">
    <source>
        <dbReference type="Proteomes" id="UP000091956"/>
    </source>
</evidence>
<dbReference type="GO" id="GO:0005829">
    <property type="term" value="C:cytosol"/>
    <property type="evidence" value="ECO:0007669"/>
    <property type="project" value="TreeGrafter"/>
</dbReference>
<dbReference type="FunFam" id="1.10.287.2720:FF:000001">
    <property type="entry name" value="Oxysterol-binding OBPalpha"/>
    <property type="match status" value="1"/>
</dbReference>
<dbReference type="GO" id="GO:0016020">
    <property type="term" value="C:membrane"/>
    <property type="evidence" value="ECO:0007669"/>
    <property type="project" value="TreeGrafter"/>
</dbReference>
<dbReference type="PANTHER" id="PTHR10972">
    <property type="entry name" value="OXYSTEROL-BINDING PROTEIN-RELATED"/>
    <property type="match status" value="1"/>
</dbReference>
<name>A0A1B8GJZ6_9PEZI</name>
<keyword evidence="2" id="KW-0813">Transport</keyword>
<dbReference type="FunFam" id="2.40.160.120:FF:000007">
    <property type="entry name" value="Oxysterol binding protein"/>
    <property type="match status" value="1"/>
</dbReference>
<organism evidence="7 8">
    <name type="scientific">Pseudogymnoascus verrucosus</name>
    <dbReference type="NCBI Taxonomy" id="342668"/>
    <lineage>
        <taxon>Eukaryota</taxon>
        <taxon>Fungi</taxon>
        <taxon>Dikarya</taxon>
        <taxon>Ascomycota</taxon>
        <taxon>Pezizomycotina</taxon>
        <taxon>Leotiomycetes</taxon>
        <taxon>Thelebolales</taxon>
        <taxon>Thelebolaceae</taxon>
        <taxon>Pseudogymnoascus</taxon>
    </lineage>
</organism>
<evidence type="ECO:0008006" key="9">
    <source>
        <dbReference type="Google" id="ProtNLM"/>
    </source>
</evidence>
<dbReference type="AlphaFoldDB" id="A0A1B8GJZ6"/>
<gene>
    <name evidence="7" type="ORF">VE01_06828</name>
</gene>
<accession>A0A1B8GJZ6</accession>
<dbReference type="PROSITE" id="PS01013">
    <property type="entry name" value="OSBP"/>
    <property type="match status" value="1"/>
</dbReference>
<evidence type="ECO:0000256" key="3">
    <source>
        <dbReference type="ARBA" id="ARBA00023055"/>
    </source>
</evidence>
<reference evidence="8" key="2">
    <citation type="journal article" date="2018" name="Nat. Commun.">
        <title>Extreme sensitivity to ultraviolet light in the fungal pathogen causing white-nose syndrome of bats.</title>
        <authorList>
            <person name="Palmer J.M."/>
            <person name="Drees K.P."/>
            <person name="Foster J.T."/>
            <person name="Lindner D.L."/>
        </authorList>
    </citation>
    <scope>NUCLEOTIDE SEQUENCE [LARGE SCALE GENOMIC DNA]</scope>
    <source>
        <strain evidence="8">UAMH 10579</strain>
    </source>
</reference>
<dbReference type="SUPFAM" id="SSF144000">
    <property type="entry name" value="Oxysterol-binding protein-like"/>
    <property type="match status" value="1"/>
</dbReference>
<dbReference type="GO" id="GO:0006869">
    <property type="term" value="P:lipid transport"/>
    <property type="evidence" value="ECO:0007669"/>
    <property type="project" value="UniProtKB-KW"/>
</dbReference>
<dbReference type="Gene3D" id="3.30.70.3490">
    <property type="match status" value="1"/>
</dbReference>
<evidence type="ECO:0000256" key="2">
    <source>
        <dbReference type="ARBA" id="ARBA00022448"/>
    </source>
</evidence>
<keyword evidence="3" id="KW-0445">Lipid transport</keyword>
<dbReference type="STRING" id="342668.A0A1B8GJZ6"/>
<dbReference type="EMBL" id="KV460230">
    <property type="protein sequence ID" value="OBT96163.2"/>
    <property type="molecule type" value="Genomic_DNA"/>
</dbReference>
<feature type="region of interest" description="Disordered" evidence="6">
    <location>
        <begin position="15"/>
        <end position="45"/>
    </location>
</feature>
<protein>
    <recommendedName>
        <fullName evidence="9">Oxysterol binding protein</fullName>
    </recommendedName>
</protein>
<dbReference type="Gene3D" id="1.10.287.2720">
    <property type="match status" value="1"/>
</dbReference>
<dbReference type="Gene3D" id="2.40.160.120">
    <property type="match status" value="1"/>
</dbReference>
<dbReference type="GeneID" id="28840214"/>
<keyword evidence="8" id="KW-1185">Reference proteome</keyword>
<keyword evidence="4" id="KW-0446">Lipid-binding</keyword>
<evidence type="ECO:0000256" key="5">
    <source>
        <dbReference type="RuleBase" id="RU003844"/>
    </source>
</evidence>
<proteinExistence type="inferred from homology"/>
<dbReference type="InterPro" id="IPR000648">
    <property type="entry name" value="Oxysterol-bd"/>
</dbReference>
<comment type="similarity">
    <text evidence="1 5">Belongs to the OSBP family.</text>
</comment>
<dbReference type="Proteomes" id="UP000091956">
    <property type="component" value="Unassembled WGS sequence"/>
</dbReference>
<dbReference type="PANTHER" id="PTHR10972:SF102">
    <property type="entry name" value="OXYSTEROL-BINDING PROTEIN"/>
    <property type="match status" value="1"/>
</dbReference>
<dbReference type="GO" id="GO:0032541">
    <property type="term" value="C:cortical endoplasmic reticulum"/>
    <property type="evidence" value="ECO:0007669"/>
    <property type="project" value="TreeGrafter"/>
</dbReference>
<evidence type="ECO:0000256" key="1">
    <source>
        <dbReference type="ARBA" id="ARBA00008842"/>
    </source>
</evidence>
<dbReference type="GO" id="GO:0032934">
    <property type="term" value="F:sterol binding"/>
    <property type="evidence" value="ECO:0007669"/>
    <property type="project" value="TreeGrafter"/>
</dbReference>
<dbReference type="RefSeq" id="XP_059319658.1">
    <property type="nucleotide sequence ID" value="XM_059463833.1"/>
</dbReference>
<sequence length="644" mass="70138">MIAEIGKVLLPGHVRSRGESSASNRSSVDEGSVGGTEDETTVVEPEQGNVLSHIISQLRPGADLSRVVLPTFILEPRSMLERITNFMAHPETLLPMAEIEDPEERFVSVVKFYLSGWHIKPPGVKKPLNPILGETFTCAWEYPDDTKGYYISEQTSHHPPKSSYFFMAPEHGIHIDGCLKPRSRFLGNSAASLMEGIAILRLMNHGGPKGEKYILTQPNMYARGILFGKMKYELGDHSFVRCPELGLTADIEFKTKGYFTGSYNAIGGTIKNDKTGEVLYELSGMWTGEMDIKNVLTGKKEVLFDALKTKPTPPLVRPLEEQGERESQKLWYRTAQAVIARNHEVATDEKTAVEDMQRREAAARLADGVEWRPRYFREVRTRPGESEEGEEGLDWILNADIDGATPAEKAKQILGVIPILPGQRFEERMPIPPSRLSRESTRGGRLQDLRALDDPLAVGVSESRVPVPPPMVNVAGNDLIDFGQDGAPVPVQAPVQEAPIHPVAPVPVPAFSEGAPIHSRAPVPPPVAIQGGIHPTAYAPVPAVAPGSPIFPAPHAPVPAAAQAGPVYPTPHVPLPADLLAAQVERGGLAQRQMEATLAETATGNNGKPGSQSPLLDFHKDLNQSLRRADSDTRSIDEFVDAEG</sequence>
<evidence type="ECO:0000313" key="7">
    <source>
        <dbReference type="EMBL" id="OBT96163.2"/>
    </source>
</evidence>
<dbReference type="InterPro" id="IPR037239">
    <property type="entry name" value="OSBP_sf"/>
</dbReference>
<evidence type="ECO:0000256" key="6">
    <source>
        <dbReference type="SAM" id="MobiDB-lite"/>
    </source>
</evidence>